<evidence type="ECO:0000256" key="1">
    <source>
        <dbReference type="SAM" id="MobiDB-lite"/>
    </source>
</evidence>
<feature type="compositionally biased region" description="Pro residues" evidence="1">
    <location>
        <begin position="277"/>
        <end position="287"/>
    </location>
</feature>
<proteinExistence type="predicted"/>
<organism evidence="4 5">
    <name type="scientific">Prunus dulcis</name>
    <name type="common">Almond</name>
    <name type="synonym">Amygdalus dulcis</name>
    <dbReference type="NCBI Taxonomy" id="3755"/>
    <lineage>
        <taxon>Eukaryota</taxon>
        <taxon>Viridiplantae</taxon>
        <taxon>Streptophyta</taxon>
        <taxon>Embryophyta</taxon>
        <taxon>Tracheophyta</taxon>
        <taxon>Spermatophyta</taxon>
        <taxon>Magnoliopsida</taxon>
        <taxon>eudicotyledons</taxon>
        <taxon>Gunneridae</taxon>
        <taxon>Pentapetalae</taxon>
        <taxon>rosids</taxon>
        <taxon>fabids</taxon>
        <taxon>Rosales</taxon>
        <taxon>Rosaceae</taxon>
        <taxon>Amygdaloideae</taxon>
        <taxon>Amygdaleae</taxon>
        <taxon>Prunus</taxon>
    </lineage>
</organism>
<evidence type="ECO:0000256" key="2">
    <source>
        <dbReference type="SAM" id="SignalP"/>
    </source>
</evidence>
<feature type="domain" description="Aminotransferase-like plant mobile" evidence="3">
    <location>
        <begin position="4"/>
        <end position="234"/>
    </location>
</feature>
<feature type="region of interest" description="Disordered" evidence="1">
    <location>
        <begin position="262"/>
        <end position="301"/>
    </location>
</feature>
<reference evidence="5" key="1">
    <citation type="journal article" date="2020" name="Plant J.">
        <title>Transposons played a major role in the diversification between the closely related almond and peach genomes: results from the almond genome sequence.</title>
        <authorList>
            <person name="Alioto T."/>
            <person name="Alexiou K.G."/>
            <person name="Bardil A."/>
            <person name="Barteri F."/>
            <person name="Castanera R."/>
            <person name="Cruz F."/>
            <person name="Dhingra A."/>
            <person name="Duval H."/>
            <person name="Fernandez I Marti A."/>
            <person name="Frias L."/>
            <person name="Galan B."/>
            <person name="Garcia J.L."/>
            <person name="Howad W."/>
            <person name="Gomez-Garrido J."/>
            <person name="Gut M."/>
            <person name="Julca I."/>
            <person name="Morata J."/>
            <person name="Puigdomenech P."/>
            <person name="Ribeca P."/>
            <person name="Rubio Cabetas M.J."/>
            <person name="Vlasova A."/>
            <person name="Wirthensohn M."/>
            <person name="Garcia-Mas J."/>
            <person name="Gabaldon T."/>
            <person name="Casacuberta J.M."/>
            <person name="Arus P."/>
        </authorList>
    </citation>
    <scope>NUCLEOTIDE SEQUENCE [LARGE SCALE GENOMIC DNA]</scope>
    <source>
        <strain evidence="5">cv. Texas</strain>
    </source>
</reference>
<protein>
    <submittedName>
        <fullName evidence="4">PREDICTED: LOC18442492 isoform</fullName>
    </submittedName>
</protein>
<gene>
    <name evidence="4" type="ORF">ALMOND_2B020600</name>
</gene>
<feature type="signal peptide" evidence="2">
    <location>
        <begin position="1"/>
        <end position="17"/>
    </location>
</feature>
<dbReference type="InterPro" id="IPR019557">
    <property type="entry name" value="AminoTfrase-like_pln_mobile"/>
</dbReference>
<feature type="non-terminal residue" evidence="4">
    <location>
        <position position="1"/>
    </location>
</feature>
<dbReference type="Pfam" id="PF10536">
    <property type="entry name" value="PMD"/>
    <property type="match status" value="1"/>
</dbReference>
<sequence length="369" mass="41806">SYLAAFLACWLCKFVFPKDDITLIRPGVFKVATVPVLASIYKGLNDISSADDPGNCTTVLPFHYVYGWLGEYFDTHFTSSSERSIPIMARFSGRLSAKFFEDSTARALFRTCGKVKMNRLAKVFSECKQLTDEDHISKEDFEYLICLRSGFVTLRQENYRVIQPYSPHRFSRQFCYVQHVPGELKDDVRNGTVLSVYSHWKSCLKIGSASTITLPTKDNIREFEITSDYVIWWSKPKSLKSHGNEVLVHDKLARGRVLRVHPEVEGSSTTPASRVQHPPPVDVPPTRVPNDKGETESVADSQEDFIPLSRRIRNLKRGHISSNEDSEVNFRHKKTNVGPLYCDLDAAYPLDDGFFGDVPAVSQPVLMNE</sequence>
<feature type="non-terminal residue" evidence="4">
    <location>
        <position position="369"/>
    </location>
</feature>
<dbReference type="AlphaFoldDB" id="A0A5E4GNZ2"/>
<dbReference type="InParanoid" id="A0A5E4GNZ2"/>
<dbReference type="PANTHER" id="PTHR36607:SF20">
    <property type="entry name" value="AMINOTRANSFERASE-LIKE PLANT MOBILE DOMAIN-CONTAINING PROTEIN"/>
    <property type="match status" value="1"/>
</dbReference>
<evidence type="ECO:0000313" key="4">
    <source>
        <dbReference type="EMBL" id="VVA41336.1"/>
    </source>
</evidence>
<evidence type="ECO:0000259" key="3">
    <source>
        <dbReference type="Pfam" id="PF10536"/>
    </source>
</evidence>
<dbReference type="Proteomes" id="UP000327085">
    <property type="component" value="Unassembled WGS sequence"/>
</dbReference>
<evidence type="ECO:0000313" key="5">
    <source>
        <dbReference type="Proteomes" id="UP000327085"/>
    </source>
</evidence>
<feature type="chain" id="PRO_5023047136" evidence="2">
    <location>
        <begin position="18"/>
        <end position="369"/>
    </location>
</feature>
<keyword evidence="2" id="KW-0732">Signal</keyword>
<dbReference type="EMBL" id="CABIKO010001259">
    <property type="protein sequence ID" value="VVA41336.1"/>
    <property type="molecule type" value="Genomic_DNA"/>
</dbReference>
<accession>A0A5E4GNZ2</accession>
<dbReference type="PANTHER" id="PTHR36607">
    <property type="entry name" value="1,2-DIHYDROXY-3-KETO-5-METHYLTHIOPENTENE DIOXYGENASE 4"/>
    <property type="match status" value="1"/>
</dbReference>
<dbReference type="Gramene" id="VVA41336">
    <property type="protein sequence ID" value="VVA41336"/>
    <property type="gene ID" value="Prudul26B020600"/>
</dbReference>
<name>A0A5E4GNZ2_PRUDU</name>
<dbReference type="OMA" id="TNTLHMS"/>